<dbReference type="InterPro" id="IPR041027">
    <property type="entry name" value="FtsK_alpha"/>
</dbReference>
<sequence>MAVRKKRKRKNTNKKNEIAGIIIIGLAVFVAITIYMNIDSVFGNMIAGVVFGMCGAIGYVVPVILGVIGVLFIAARKKAPNAGKLILLALAVFFVFSLAQLIPIGDIYTEGGDYGGFVKASYDFGAANHAGGGVLGALLTYWTYRFLGMVGSCIVFITGIAACVIALTNLSIKRVSKEIGTVVKTTYDEYRTRAEQRREKKRLYIESLDLEREEELRARQEEAARIRQEEENEFNMHVEEPQPTDEIYSAEEIPEQFTDYDPGEYRRVFSDTDIEFDDEIQPEPKGRRKIGVSQVTAEQPKLDRQQTEVPQQTAEFAPVGGVQGSIAPAKKYIKPPLNLLTLPAKSARTSSADLKKNVEILENTLASFNVSAKVVNVSRGPVVTRYEVQPAPGVKVSKIVNLADDIAMNLAARDVRIEAPVPGKPVVGIEIPNLETSSVGLRELVGNEEFKEIKSPIAFALGKDIAGANVYADIAKMPHMLIAGATGSGKSVCINSLIVSILYHASPEEVKMIMIDPKVVELNVFNDIPHLLIPVVTDPKKAASAINWAVNEMTMRYRMFAAKGAKDLKKYNELMRAEEDGETLPHILVIIDELADLMMVAPGEVEDAICRIAQLGRASGIHLVIATQRPSVDVITGIIKANIPSRVAFAVSSQVDSRTILDMAGAEKLLGQGDMLFYPSGAPKPVRLQGCFISDREVEAVAKFLKERLSADYDAKVIDGISKDSASPIAGQAETDELFIRALETIVEYDQASTSMLQRRLRIGYARAARLIDQLEEHGYISPMDGSKGRQVLITKEELQKVMNPQEEE</sequence>
<dbReference type="GO" id="GO:0005524">
    <property type="term" value="F:ATP binding"/>
    <property type="evidence" value="ECO:0007669"/>
    <property type="project" value="UniProtKB-UniRule"/>
</dbReference>
<evidence type="ECO:0000313" key="11">
    <source>
        <dbReference type="Proteomes" id="UP000070366"/>
    </source>
</evidence>
<dbReference type="Pfam" id="PF01580">
    <property type="entry name" value="FtsK_SpoIIIE"/>
    <property type="match status" value="1"/>
</dbReference>
<dbReference type="InterPro" id="IPR002543">
    <property type="entry name" value="FtsK_dom"/>
</dbReference>
<dbReference type="InterPro" id="IPR050206">
    <property type="entry name" value="FtsK/SpoIIIE/SftA"/>
</dbReference>
<feature type="region of interest" description="Disordered" evidence="7">
    <location>
        <begin position="283"/>
        <end position="306"/>
    </location>
</feature>
<dbReference type="InterPro" id="IPR027417">
    <property type="entry name" value="P-loop_NTPase"/>
</dbReference>
<dbReference type="RefSeq" id="WP_066518950.1">
    <property type="nucleotide sequence ID" value="NZ_CABMOF010000001.1"/>
</dbReference>
<feature type="transmembrane region" description="Helical" evidence="8">
    <location>
        <begin position="21"/>
        <end position="38"/>
    </location>
</feature>
<dbReference type="InterPro" id="IPR036388">
    <property type="entry name" value="WH-like_DNA-bd_sf"/>
</dbReference>
<evidence type="ECO:0000256" key="4">
    <source>
        <dbReference type="ARBA" id="ARBA00023125"/>
    </source>
</evidence>
<evidence type="ECO:0000256" key="5">
    <source>
        <dbReference type="PROSITE-ProRule" id="PRU00289"/>
    </source>
</evidence>
<accession>A0A136Q385</accession>
<dbReference type="InterPro" id="IPR036390">
    <property type="entry name" value="WH_DNA-bd_sf"/>
</dbReference>
<evidence type="ECO:0000256" key="1">
    <source>
        <dbReference type="ARBA" id="ARBA00006474"/>
    </source>
</evidence>
<keyword evidence="4" id="KW-0238">DNA-binding</keyword>
<dbReference type="PROSITE" id="PS50901">
    <property type="entry name" value="FTSK"/>
    <property type="match status" value="1"/>
</dbReference>
<dbReference type="SUPFAM" id="SSF52540">
    <property type="entry name" value="P-loop containing nucleoside triphosphate hydrolases"/>
    <property type="match status" value="1"/>
</dbReference>
<dbReference type="STRING" id="626937.HMPREF3293_02377"/>
<dbReference type="Gene3D" id="3.30.980.40">
    <property type="match status" value="1"/>
</dbReference>
<dbReference type="AlphaFoldDB" id="A0A136Q385"/>
<dbReference type="Gene3D" id="3.40.50.300">
    <property type="entry name" value="P-loop containing nucleotide triphosphate hydrolases"/>
    <property type="match status" value="1"/>
</dbReference>
<proteinExistence type="inferred from homology"/>
<dbReference type="Gene3D" id="1.10.10.10">
    <property type="entry name" value="Winged helix-like DNA-binding domain superfamily/Winged helix DNA-binding domain"/>
    <property type="match status" value="1"/>
</dbReference>
<feature type="transmembrane region" description="Helical" evidence="8">
    <location>
        <begin position="146"/>
        <end position="167"/>
    </location>
</feature>
<dbReference type="Pfam" id="PF09397">
    <property type="entry name" value="FtsK_gamma"/>
    <property type="match status" value="1"/>
</dbReference>
<feature type="domain" description="FtsK" evidence="9">
    <location>
        <begin position="467"/>
        <end position="658"/>
    </location>
</feature>
<comment type="caution">
    <text evidence="10">The sequence shown here is derived from an EMBL/GenBank/DDBJ whole genome shotgun (WGS) entry which is preliminary data.</text>
</comment>
<dbReference type="SUPFAM" id="SSF46785">
    <property type="entry name" value="Winged helix' DNA-binding domain"/>
    <property type="match status" value="1"/>
</dbReference>
<name>A0A136Q385_9FIRM</name>
<dbReference type="PATRIC" id="fig|626937.4.peg.2334"/>
<dbReference type="InterPro" id="IPR003593">
    <property type="entry name" value="AAA+_ATPase"/>
</dbReference>
<dbReference type="EMBL" id="LSZW01000063">
    <property type="protein sequence ID" value="KXK65119.1"/>
    <property type="molecule type" value="Genomic_DNA"/>
</dbReference>
<keyword evidence="6" id="KW-0175">Coiled coil</keyword>
<evidence type="ECO:0000256" key="2">
    <source>
        <dbReference type="ARBA" id="ARBA00022741"/>
    </source>
</evidence>
<keyword evidence="2 5" id="KW-0547">Nucleotide-binding</keyword>
<keyword evidence="8" id="KW-0812">Transmembrane</keyword>
<comment type="similarity">
    <text evidence="1">Belongs to the FtsK/SpoIIIE/SftA family.</text>
</comment>
<keyword evidence="11" id="KW-1185">Reference proteome</keyword>
<dbReference type="SMART" id="SM00843">
    <property type="entry name" value="Ftsk_gamma"/>
    <property type="match status" value="1"/>
</dbReference>
<dbReference type="InterPro" id="IPR018541">
    <property type="entry name" value="Ftsk_gamma"/>
</dbReference>
<evidence type="ECO:0000259" key="9">
    <source>
        <dbReference type="PROSITE" id="PS50901"/>
    </source>
</evidence>
<dbReference type="GO" id="GO:0003677">
    <property type="term" value="F:DNA binding"/>
    <property type="evidence" value="ECO:0007669"/>
    <property type="project" value="UniProtKB-KW"/>
</dbReference>
<keyword evidence="8" id="KW-1133">Transmembrane helix</keyword>
<dbReference type="PANTHER" id="PTHR22683:SF41">
    <property type="entry name" value="DNA TRANSLOCASE FTSK"/>
    <property type="match status" value="1"/>
</dbReference>
<dbReference type="SMART" id="SM00382">
    <property type="entry name" value="AAA"/>
    <property type="match status" value="1"/>
</dbReference>
<organism evidence="10 11">
    <name type="scientific">Christensenella minuta</name>
    <dbReference type="NCBI Taxonomy" id="626937"/>
    <lineage>
        <taxon>Bacteria</taxon>
        <taxon>Bacillati</taxon>
        <taxon>Bacillota</taxon>
        <taxon>Clostridia</taxon>
        <taxon>Christensenellales</taxon>
        <taxon>Christensenellaceae</taxon>
        <taxon>Christensenella</taxon>
    </lineage>
</organism>
<dbReference type="GO" id="GO:0016020">
    <property type="term" value="C:membrane"/>
    <property type="evidence" value="ECO:0007669"/>
    <property type="project" value="UniProtKB-SubCell"/>
</dbReference>
<evidence type="ECO:0000256" key="7">
    <source>
        <dbReference type="SAM" id="MobiDB-lite"/>
    </source>
</evidence>
<dbReference type="Pfam" id="PF17854">
    <property type="entry name" value="FtsK_alpha"/>
    <property type="match status" value="1"/>
</dbReference>
<evidence type="ECO:0000313" key="10">
    <source>
        <dbReference type="EMBL" id="KXK65119.1"/>
    </source>
</evidence>
<dbReference type="Proteomes" id="UP000070366">
    <property type="component" value="Unassembled WGS sequence"/>
</dbReference>
<evidence type="ECO:0000256" key="6">
    <source>
        <dbReference type="SAM" id="Coils"/>
    </source>
</evidence>
<gene>
    <name evidence="10" type="ORF">HMPREF3293_02377</name>
</gene>
<keyword evidence="3 5" id="KW-0067">ATP-binding</keyword>
<dbReference type="PANTHER" id="PTHR22683">
    <property type="entry name" value="SPORULATION PROTEIN RELATED"/>
    <property type="match status" value="1"/>
</dbReference>
<evidence type="ECO:0000256" key="8">
    <source>
        <dbReference type="SAM" id="Phobius"/>
    </source>
</evidence>
<evidence type="ECO:0000256" key="3">
    <source>
        <dbReference type="ARBA" id="ARBA00022840"/>
    </source>
</evidence>
<keyword evidence="8" id="KW-0472">Membrane</keyword>
<protein>
    <submittedName>
        <fullName evidence="10">FtsK/SpoIIIE family protein</fullName>
    </submittedName>
</protein>
<feature type="transmembrane region" description="Helical" evidence="8">
    <location>
        <begin position="85"/>
        <end position="104"/>
    </location>
</feature>
<feature type="binding site" evidence="5">
    <location>
        <begin position="484"/>
        <end position="491"/>
    </location>
    <ligand>
        <name>ATP</name>
        <dbReference type="ChEBI" id="CHEBI:30616"/>
    </ligand>
</feature>
<reference evidence="10 11" key="1">
    <citation type="submission" date="2016-02" db="EMBL/GenBank/DDBJ databases">
        <authorList>
            <person name="Wen L."/>
            <person name="He K."/>
            <person name="Yang H."/>
        </authorList>
    </citation>
    <scope>NUCLEOTIDE SEQUENCE [LARGE SCALE GENOMIC DNA]</scope>
    <source>
        <strain evidence="10 11">DSM 22607</strain>
    </source>
</reference>
<dbReference type="CDD" id="cd01127">
    <property type="entry name" value="TrwB_TraG_TraD_VirD4"/>
    <property type="match status" value="1"/>
</dbReference>
<feature type="transmembrane region" description="Helical" evidence="8">
    <location>
        <begin position="50"/>
        <end position="73"/>
    </location>
</feature>
<feature type="coiled-coil region" evidence="6">
    <location>
        <begin position="193"/>
        <end position="233"/>
    </location>
</feature>